<feature type="transmembrane region" description="Helical" evidence="1">
    <location>
        <begin position="130"/>
        <end position="155"/>
    </location>
</feature>
<protein>
    <recommendedName>
        <fullName evidence="4">DUF2975 domain-containing protein</fullName>
    </recommendedName>
</protein>
<sequence>MDVRRGRQGTSARLSVLGCKATIAVVFLAVLWAQVFVIPRVLRDVVGMWSAQRVLDLSLVGAVTVVVGTLAAQVVLVCMWRLLTRVRQSTVFEARSFREVDVIIGCMAVVTLCLLTAGVALAPGDAAPGIVLMFGVAGVAAGGAAVLMVVMRMLLTQAVEMRAELAEVI</sequence>
<dbReference type="OrthoDB" id="3240470at2"/>
<proteinExistence type="predicted"/>
<keyword evidence="1" id="KW-1133">Transmembrane helix</keyword>
<dbReference type="AlphaFoldDB" id="A0A1I7MK51"/>
<organism evidence="2 3">
    <name type="scientific">Micrococcus terreus</name>
    <dbReference type="NCBI Taxonomy" id="574650"/>
    <lineage>
        <taxon>Bacteria</taxon>
        <taxon>Bacillati</taxon>
        <taxon>Actinomycetota</taxon>
        <taxon>Actinomycetes</taxon>
        <taxon>Micrococcales</taxon>
        <taxon>Micrococcaceae</taxon>
        <taxon>Micrococcus</taxon>
    </lineage>
</organism>
<dbReference type="EMBL" id="FPCG01000004">
    <property type="protein sequence ID" value="SFV22301.1"/>
    <property type="molecule type" value="Genomic_DNA"/>
</dbReference>
<evidence type="ECO:0000256" key="1">
    <source>
        <dbReference type="SAM" id="Phobius"/>
    </source>
</evidence>
<dbReference type="Pfam" id="PF11188">
    <property type="entry name" value="DUF2975"/>
    <property type="match status" value="1"/>
</dbReference>
<feature type="transmembrane region" description="Helical" evidence="1">
    <location>
        <begin position="21"/>
        <end position="39"/>
    </location>
</feature>
<gene>
    <name evidence="2" type="ORF">SAMN04487966_10411</name>
</gene>
<dbReference type="RefSeq" id="WP_091696120.1">
    <property type="nucleotide sequence ID" value="NZ_FPCG01000004.1"/>
</dbReference>
<evidence type="ECO:0008006" key="4">
    <source>
        <dbReference type="Google" id="ProtNLM"/>
    </source>
</evidence>
<feature type="transmembrane region" description="Helical" evidence="1">
    <location>
        <begin position="102"/>
        <end position="124"/>
    </location>
</feature>
<accession>A0A1I7MK51</accession>
<dbReference type="InterPro" id="IPR021354">
    <property type="entry name" value="DUF2975"/>
</dbReference>
<evidence type="ECO:0000313" key="2">
    <source>
        <dbReference type="EMBL" id="SFV22301.1"/>
    </source>
</evidence>
<evidence type="ECO:0000313" key="3">
    <source>
        <dbReference type="Proteomes" id="UP000198881"/>
    </source>
</evidence>
<reference evidence="2 3" key="1">
    <citation type="submission" date="2016-10" db="EMBL/GenBank/DDBJ databases">
        <authorList>
            <person name="de Groot N.N."/>
        </authorList>
    </citation>
    <scope>NUCLEOTIDE SEQUENCE [LARGE SCALE GENOMIC DNA]</scope>
    <source>
        <strain evidence="2 3">CGMCC 1.7054</strain>
    </source>
</reference>
<name>A0A1I7MK51_9MICC</name>
<dbReference type="Proteomes" id="UP000198881">
    <property type="component" value="Unassembled WGS sequence"/>
</dbReference>
<keyword evidence="1" id="KW-0472">Membrane</keyword>
<dbReference type="STRING" id="574650.SAMN04487966_10411"/>
<feature type="transmembrane region" description="Helical" evidence="1">
    <location>
        <begin position="59"/>
        <end position="82"/>
    </location>
</feature>
<keyword evidence="3" id="KW-1185">Reference proteome</keyword>
<keyword evidence="1" id="KW-0812">Transmembrane</keyword>